<dbReference type="RefSeq" id="WP_132334202.1">
    <property type="nucleotide sequence ID" value="NZ_SMJZ01000075.1"/>
</dbReference>
<dbReference type="AlphaFoldDB" id="A0A4V2XK42"/>
<keyword evidence="2" id="KW-0413">Isomerase</keyword>
<gene>
    <name evidence="2" type="ORF">E1267_20510</name>
</gene>
<dbReference type="GO" id="GO:0016853">
    <property type="term" value="F:isomerase activity"/>
    <property type="evidence" value="ECO:0007669"/>
    <property type="project" value="UniProtKB-KW"/>
</dbReference>
<dbReference type="InterPro" id="IPR034660">
    <property type="entry name" value="DinB/YfiT-like"/>
</dbReference>
<keyword evidence="3" id="KW-1185">Reference proteome</keyword>
<dbReference type="InterPro" id="IPR017517">
    <property type="entry name" value="Maleyloyr_isom"/>
</dbReference>
<dbReference type="SUPFAM" id="SSF109854">
    <property type="entry name" value="DinB/YfiT-like putative metalloenzymes"/>
    <property type="match status" value="1"/>
</dbReference>
<accession>A0A4V2XK42</accession>
<dbReference type="EMBL" id="SMJZ01000075">
    <property type="protein sequence ID" value="TDC05136.1"/>
    <property type="molecule type" value="Genomic_DNA"/>
</dbReference>
<dbReference type="Proteomes" id="UP000295157">
    <property type="component" value="Unassembled WGS sequence"/>
</dbReference>
<keyword evidence="2" id="KW-0670">Pyruvate</keyword>
<proteinExistence type="predicted"/>
<dbReference type="OrthoDB" id="154293at2"/>
<organism evidence="2 3">
    <name type="scientific">Nonomuraea longispora</name>
    <dbReference type="NCBI Taxonomy" id="1848320"/>
    <lineage>
        <taxon>Bacteria</taxon>
        <taxon>Bacillati</taxon>
        <taxon>Actinomycetota</taxon>
        <taxon>Actinomycetes</taxon>
        <taxon>Streptosporangiales</taxon>
        <taxon>Streptosporangiaceae</taxon>
        <taxon>Nonomuraea</taxon>
    </lineage>
</organism>
<feature type="domain" description="Mycothiol-dependent maleylpyruvate isomerase metal-binding" evidence="1">
    <location>
        <begin position="16"/>
        <end position="152"/>
    </location>
</feature>
<reference evidence="2 3" key="1">
    <citation type="submission" date="2019-02" db="EMBL/GenBank/DDBJ databases">
        <title>Draft genome sequences of novel Actinobacteria.</title>
        <authorList>
            <person name="Sahin N."/>
            <person name="Ay H."/>
            <person name="Saygin H."/>
        </authorList>
    </citation>
    <scope>NUCLEOTIDE SEQUENCE [LARGE SCALE GENOMIC DNA]</scope>
    <source>
        <strain evidence="2 3">KC201</strain>
    </source>
</reference>
<dbReference type="GO" id="GO:0046872">
    <property type="term" value="F:metal ion binding"/>
    <property type="evidence" value="ECO:0007669"/>
    <property type="project" value="InterPro"/>
</dbReference>
<dbReference type="Gene3D" id="1.20.120.450">
    <property type="entry name" value="dinb family like domain"/>
    <property type="match status" value="1"/>
</dbReference>
<dbReference type="Pfam" id="PF11716">
    <property type="entry name" value="MDMPI_N"/>
    <property type="match status" value="1"/>
</dbReference>
<evidence type="ECO:0000259" key="1">
    <source>
        <dbReference type="Pfam" id="PF11716"/>
    </source>
</evidence>
<evidence type="ECO:0000313" key="3">
    <source>
        <dbReference type="Proteomes" id="UP000295157"/>
    </source>
</evidence>
<evidence type="ECO:0000313" key="2">
    <source>
        <dbReference type="EMBL" id="TDC05136.1"/>
    </source>
</evidence>
<sequence length="234" mass="25692">MADDLLKGWDPFDIFDAEAARLDRLFSGLDETGWSRPSRCAGWSVRDVLGHLAGEELYNHACLDGTVQDLLARLSAEGVSGFDDFNEWSVRRRRDLPVEEVLEEWRVKNGETRRRMRVLGPHALLDTMAGPYPNRLQAFHYDSEYATHADDVGAPVPEGEAEGRTSWRVAVGRFVLAEQGAEVEVEPAGEQIRASVDGAGATLSRAQFVEATVGRLPASGGMDPRVVAALRCLA</sequence>
<protein>
    <submittedName>
        <fullName evidence="2">Maleylpyruvate isomerase family mycothiol-dependent enzyme</fullName>
    </submittedName>
</protein>
<dbReference type="InterPro" id="IPR024344">
    <property type="entry name" value="MDMPI_metal-binding"/>
</dbReference>
<comment type="caution">
    <text evidence="2">The sequence shown here is derived from an EMBL/GenBank/DDBJ whole genome shotgun (WGS) entry which is preliminary data.</text>
</comment>
<name>A0A4V2XK42_9ACTN</name>
<dbReference type="NCBIfam" id="TIGR03083">
    <property type="entry name" value="maleylpyruvate isomerase family mycothiol-dependent enzyme"/>
    <property type="match status" value="1"/>
</dbReference>